<organism evidence="1 2">
    <name type="scientific">Hymenobacter swuensis DY53</name>
    <dbReference type="NCBI Taxonomy" id="1227739"/>
    <lineage>
        <taxon>Bacteria</taxon>
        <taxon>Pseudomonadati</taxon>
        <taxon>Bacteroidota</taxon>
        <taxon>Cytophagia</taxon>
        <taxon>Cytophagales</taxon>
        <taxon>Hymenobacteraceae</taxon>
        <taxon>Hymenobacter</taxon>
    </lineage>
</organism>
<evidence type="ECO:0000313" key="1">
    <source>
        <dbReference type="EMBL" id="AHJ95390.1"/>
    </source>
</evidence>
<dbReference type="KEGG" id="hsw:Hsw_PA0057"/>
<dbReference type="HOGENOM" id="CLU_3271262_0_0_10"/>
<geneLocation type="plasmid" evidence="1 2">
    <name>pHsw1</name>
</geneLocation>
<sequence>MQVLDIIGQTYACREGSAGAKAHIHTLRDEQQKNVKAGRGH</sequence>
<reference evidence="1 2" key="1">
    <citation type="submission" date="2014-01" db="EMBL/GenBank/DDBJ databases">
        <title>Complete sequence of plasmid1 of ionizing-radiation resistance bacterium Hymenobacter swuensis DY53.</title>
        <authorList>
            <person name="Jung J.-H."/>
            <person name="Jeong S.-W."/>
            <person name="Joe M.-H."/>
            <person name="Cho y.-j."/>
            <person name="Kim M.-K."/>
            <person name="Lim S.-Y."/>
        </authorList>
    </citation>
    <scope>NUCLEOTIDE SEQUENCE [LARGE SCALE GENOMIC DNA]</scope>
    <source>
        <strain evidence="1 2">DY53</strain>
        <plasmid evidence="1 2">pHsw1</plasmid>
    </source>
</reference>
<dbReference type="EMBL" id="CP007144">
    <property type="protein sequence ID" value="AHJ95390.1"/>
    <property type="molecule type" value="Genomic_DNA"/>
</dbReference>
<evidence type="ECO:0000313" key="2">
    <source>
        <dbReference type="Proteomes" id="UP000019423"/>
    </source>
</evidence>
<accession>W8F0J6</accession>
<dbReference type="Proteomes" id="UP000019423">
    <property type="component" value="Plasmid pHsw1"/>
</dbReference>
<dbReference type="AlphaFoldDB" id="W8F0J6"/>
<keyword evidence="1" id="KW-0614">Plasmid</keyword>
<gene>
    <name evidence="1" type="ORF">Hsw_PA0057</name>
</gene>
<keyword evidence="2" id="KW-1185">Reference proteome</keyword>
<proteinExistence type="predicted"/>
<name>W8F0J6_9BACT</name>
<protein>
    <submittedName>
        <fullName evidence="1">Uncharacterized protein</fullName>
    </submittedName>
</protein>